<gene>
    <name evidence="13" type="primary">jg13535</name>
    <name evidence="13" type="ORF">PAEG_LOCUS22459</name>
</gene>
<dbReference type="PROSITE" id="PS00139">
    <property type="entry name" value="THIOL_PROTEASE_CYS"/>
    <property type="match status" value="1"/>
</dbReference>
<dbReference type="OrthoDB" id="387093at2759"/>
<dbReference type="Gene3D" id="3.90.70.10">
    <property type="entry name" value="Cysteine proteinases"/>
    <property type="match status" value="1"/>
</dbReference>
<evidence type="ECO:0000256" key="8">
    <source>
        <dbReference type="ARBA" id="ARBA00023180"/>
    </source>
</evidence>
<dbReference type="FunFam" id="3.90.70.10:FF:000130">
    <property type="entry name" value="Cysteine proteinase 1"/>
    <property type="match status" value="1"/>
</dbReference>
<dbReference type="PROSITE" id="PS00640">
    <property type="entry name" value="THIOL_PROTEASE_ASN"/>
    <property type="match status" value="1"/>
</dbReference>
<evidence type="ECO:0000313" key="13">
    <source>
        <dbReference type="EMBL" id="CAH2252986.1"/>
    </source>
</evidence>
<feature type="domain" description="Cystatin" evidence="10">
    <location>
        <begin position="523"/>
        <end position="630"/>
    </location>
</feature>
<dbReference type="PROSITE" id="PS00639">
    <property type="entry name" value="THIOL_PROTEASE_HIS"/>
    <property type="match status" value="1"/>
</dbReference>
<protein>
    <submittedName>
        <fullName evidence="13">Jg13535 protein</fullName>
    </submittedName>
</protein>
<feature type="chain" id="PRO_5035941849" evidence="9">
    <location>
        <begin position="21"/>
        <end position="1538"/>
    </location>
</feature>
<dbReference type="CDD" id="cd00042">
    <property type="entry name" value="CY"/>
    <property type="match status" value="5"/>
</dbReference>
<dbReference type="GO" id="GO:0004869">
    <property type="term" value="F:cysteine-type endopeptidase inhibitor activity"/>
    <property type="evidence" value="ECO:0007669"/>
    <property type="project" value="InterPro"/>
</dbReference>
<keyword evidence="4" id="KW-0378">Hydrolase</keyword>
<dbReference type="Pfam" id="PF08246">
    <property type="entry name" value="Inhibitor_I29"/>
    <property type="match status" value="1"/>
</dbReference>
<comment type="caution">
    <text evidence="13">The sequence shown here is derived from an EMBL/GenBank/DDBJ whole genome shotgun (WGS) entry which is preliminary data.</text>
</comment>
<keyword evidence="3 9" id="KW-0732">Signal</keyword>
<evidence type="ECO:0000256" key="1">
    <source>
        <dbReference type="ARBA" id="ARBA00008455"/>
    </source>
</evidence>
<dbReference type="InterPro" id="IPR038765">
    <property type="entry name" value="Papain-like_cys_pep_sf"/>
</dbReference>
<keyword evidence="8" id="KW-0325">Glycoprotein</keyword>
<evidence type="ECO:0000256" key="5">
    <source>
        <dbReference type="ARBA" id="ARBA00022807"/>
    </source>
</evidence>
<dbReference type="InterPro" id="IPR000010">
    <property type="entry name" value="Cystatin_dom"/>
</dbReference>
<dbReference type="SMART" id="SM00043">
    <property type="entry name" value="CY"/>
    <property type="match status" value="5"/>
</dbReference>
<evidence type="ECO:0000259" key="12">
    <source>
        <dbReference type="SMART" id="SM00848"/>
    </source>
</evidence>
<evidence type="ECO:0000256" key="3">
    <source>
        <dbReference type="ARBA" id="ARBA00022729"/>
    </source>
</evidence>
<evidence type="ECO:0000256" key="2">
    <source>
        <dbReference type="ARBA" id="ARBA00022670"/>
    </source>
</evidence>
<keyword evidence="14" id="KW-1185">Reference proteome</keyword>
<dbReference type="InterPro" id="IPR039417">
    <property type="entry name" value="Peptidase_C1A_papain-like"/>
</dbReference>
<dbReference type="InterPro" id="IPR000668">
    <property type="entry name" value="Peptidase_C1A_C"/>
</dbReference>
<feature type="signal peptide" evidence="9">
    <location>
        <begin position="1"/>
        <end position="20"/>
    </location>
</feature>
<dbReference type="Gene3D" id="3.10.450.10">
    <property type="match status" value="6"/>
</dbReference>
<dbReference type="InterPro" id="IPR013128">
    <property type="entry name" value="Peptidase_C1A"/>
</dbReference>
<dbReference type="InterPro" id="IPR025660">
    <property type="entry name" value="Pept_his_AS"/>
</dbReference>
<keyword evidence="6" id="KW-0865">Zymogen</keyword>
<accession>A0A8S4S6T7</accession>
<feature type="domain" description="Cystatin" evidence="10">
    <location>
        <begin position="173"/>
        <end position="271"/>
    </location>
</feature>
<feature type="domain" description="Cathepsin propeptide inhibitor" evidence="12">
    <location>
        <begin position="1233"/>
        <end position="1291"/>
    </location>
</feature>
<feature type="domain" description="Cystatin" evidence="10">
    <location>
        <begin position="648"/>
        <end position="754"/>
    </location>
</feature>
<keyword evidence="7" id="KW-1015">Disulfide bond</keyword>
<feature type="domain" description="Peptidase C1A papain C-terminal" evidence="11">
    <location>
        <begin position="1320"/>
        <end position="1537"/>
    </location>
</feature>
<dbReference type="GO" id="GO:0006508">
    <property type="term" value="P:proteolysis"/>
    <property type="evidence" value="ECO:0007669"/>
    <property type="project" value="UniProtKB-KW"/>
</dbReference>
<evidence type="ECO:0000256" key="7">
    <source>
        <dbReference type="ARBA" id="ARBA00023157"/>
    </source>
</evidence>
<proteinExistence type="inferred from homology"/>
<dbReference type="Proteomes" id="UP000838756">
    <property type="component" value="Unassembled WGS sequence"/>
</dbReference>
<dbReference type="Pfam" id="PF00112">
    <property type="entry name" value="Peptidase_C1"/>
    <property type="match status" value="1"/>
</dbReference>
<dbReference type="SMART" id="SM00645">
    <property type="entry name" value="Pept_C1"/>
    <property type="match status" value="1"/>
</dbReference>
<organism evidence="13 14">
    <name type="scientific">Pararge aegeria aegeria</name>
    <dbReference type="NCBI Taxonomy" id="348720"/>
    <lineage>
        <taxon>Eukaryota</taxon>
        <taxon>Metazoa</taxon>
        <taxon>Ecdysozoa</taxon>
        <taxon>Arthropoda</taxon>
        <taxon>Hexapoda</taxon>
        <taxon>Insecta</taxon>
        <taxon>Pterygota</taxon>
        <taxon>Neoptera</taxon>
        <taxon>Endopterygota</taxon>
        <taxon>Lepidoptera</taxon>
        <taxon>Glossata</taxon>
        <taxon>Ditrysia</taxon>
        <taxon>Papilionoidea</taxon>
        <taxon>Nymphalidae</taxon>
        <taxon>Satyrinae</taxon>
        <taxon>Satyrini</taxon>
        <taxon>Parargina</taxon>
        <taxon>Pararge</taxon>
    </lineage>
</organism>
<dbReference type="Pfam" id="PF00031">
    <property type="entry name" value="Cystatin"/>
    <property type="match status" value="4"/>
</dbReference>
<evidence type="ECO:0000259" key="10">
    <source>
        <dbReference type="SMART" id="SM00043"/>
    </source>
</evidence>
<dbReference type="SMART" id="SM00848">
    <property type="entry name" value="Inhibitor_I29"/>
    <property type="match status" value="1"/>
</dbReference>
<feature type="domain" description="Cystatin" evidence="10">
    <location>
        <begin position="1108"/>
        <end position="1214"/>
    </location>
</feature>
<dbReference type="InterPro" id="IPR000169">
    <property type="entry name" value="Pept_cys_AS"/>
</dbReference>
<feature type="domain" description="Cystatin" evidence="10">
    <location>
        <begin position="995"/>
        <end position="1104"/>
    </location>
</feature>
<reference evidence="13" key="1">
    <citation type="submission" date="2022-03" db="EMBL/GenBank/DDBJ databases">
        <authorList>
            <person name="Lindestad O."/>
        </authorList>
    </citation>
    <scope>NUCLEOTIDE SEQUENCE</scope>
</reference>
<dbReference type="CDD" id="cd02248">
    <property type="entry name" value="Peptidase_C1A"/>
    <property type="match status" value="1"/>
</dbReference>
<dbReference type="PRINTS" id="PR00705">
    <property type="entry name" value="PAPAIN"/>
</dbReference>
<sequence length="1538" mass="176264">MQQFKCLLAIISCLLVVCFGEVSIENKDKFLNGFVEYLNNLPDQIYTYDEGVLLNAQKTDEGSGCYYIEARLRVNSIHNLDSFKYQKCFATIQDLDENGITIRENQYQCEDVDQVTQTSISSDDTLEDVVIDEQTTRATVHEPIHLDNEVQPNSGVTSGEEFIAVPRKKYSGTCIGCSSHVNPQAPGVSNLAELAIKHLDRHEPTIKHSLQSVLDVERQVQVVNGVRYTLTLQIGFNNCTSTTFDTCYVIQVCKVSILEKTWIKLPDGSKYRAILSNNCTQEWIFGDEGEYIPNNVAHKESNDIDINPLTNVPDKVDNTPKPYPDYDNIANTGSVDEMLKAVHNTDTQAQKQTDQSITEKELKELEEQIIPHDKIYEASLTYQNLRKSMETPNVRMHQISEFQRGKPSTDRSFQFEKPKYEKRSSLISEDRKKAIDDLINFFNSAGIDSVHEHFSRVKRSYEHQLKAKKHNLVTFTGPYMEPNQKNIEYVVDSKNMLENSKVDIDAVYFSPYINNNSHRKKRALSGKKVKQDPNLPKFKLLAQESLRKYQKRQNINESLHHDVTKVEKVDKQLVSGTKYSIDFIAKPLQCIQNEQKKIVCNHSENDTLYCHTSIWKRPWKGRNKIEVNCNRYYDLNVENHDDYRKKRNALGQNDVANDNYISLAKQTLAMYQRLSNAKYIYKIIKIHHVSQQDIAGTLTTLEFSISPTKCLVESSTLSLHECNLLPQTTVLRCQAEVLNRPWIKSDKDINIDCKEQFTDETKSGEHNEIVKDAFEEDVKNYYANRAVKHINDKADTNNIQKLITIHAIQNVINMGVNTVRMYIETAYTYCIRHQDQVELAHCVELSGMHHRLCYVRLWPSPDDELVIESMAVVCDDEPGFKSITGISVVDLIKASLKDIEASPKMKYKLVHQGELNIIPSLDSRIPIVLSFIVVSTNCSKYVDIDKNPLSCYVDTSKPLRSCTSSIWLGPNSKKIKKITSTCGQPSKQYRSKRSLSLESTNNITADEKTIQNFVKESLEKLEMSSLHKYKQRVLQINSYDTKIVKGRLTTIDFDVGYTTCLKYEWVDNITQCEFIDHLPRRHCISQIQERLWLDNGKKIDVNCKDDDTPLEATIEFESAENAMQLATEALKHIEAKYPHPRKQKVVRIFSLDKQEIAGVHYRMKLEVGYTDCLALSVKDDCKLINDVALNKFCRANIWVRPWTEHPPTYRVSCDYQDGITNEIYHKIQTEHLFSDFLATYKPDYINDHLEMLKRYEIFHNNVRKIHEFNTHERGTARYAVTRFSDLTYEEFGQKYLGLKPNLRDSNQIPMRKADIPQVHLPNGFDWRHYNAVTEVKNQGSCGSCWAFSVTGNIEGQWKMQSGNLVSLSEQELVDCDKLDEGCNGGLPDNAYRAIEQLGGLETENDYPYEGENDKCAYNKTLSRVQISGAVNISSNETDMAKWLVKNGPISIGINANAMQFYVGGVSHPWRLLCSPKNLDHGVLIVGYGVKDYPLFHKRLPYWIIKNSWGSGWGEQGYYRVYRGDGTCGVNQMASSAVI</sequence>
<evidence type="ECO:0000256" key="6">
    <source>
        <dbReference type="ARBA" id="ARBA00023145"/>
    </source>
</evidence>
<keyword evidence="2" id="KW-0645">Protease</keyword>
<dbReference type="InterPro" id="IPR013201">
    <property type="entry name" value="Prot_inhib_I29"/>
</dbReference>
<dbReference type="InterPro" id="IPR025661">
    <property type="entry name" value="Pept_asp_AS"/>
</dbReference>
<evidence type="ECO:0000259" key="11">
    <source>
        <dbReference type="SMART" id="SM00645"/>
    </source>
</evidence>
<comment type="similarity">
    <text evidence="1">Belongs to the peptidase C1 family.</text>
</comment>
<dbReference type="SUPFAM" id="SSF54001">
    <property type="entry name" value="Cysteine proteinases"/>
    <property type="match status" value="1"/>
</dbReference>
<dbReference type="GO" id="GO:0008234">
    <property type="term" value="F:cysteine-type peptidase activity"/>
    <property type="evidence" value="ECO:0007669"/>
    <property type="project" value="UniProtKB-KW"/>
</dbReference>
<evidence type="ECO:0000256" key="4">
    <source>
        <dbReference type="ARBA" id="ARBA00022801"/>
    </source>
</evidence>
<dbReference type="PANTHER" id="PTHR12411">
    <property type="entry name" value="CYSTEINE PROTEASE FAMILY C1-RELATED"/>
    <property type="match status" value="1"/>
</dbReference>
<dbReference type="InterPro" id="IPR046350">
    <property type="entry name" value="Cystatin_sf"/>
</dbReference>
<dbReference type="EMBL" id="CAKXAJ010026044">
    <property type="protein sequence ID" value="CAH2252986.1"/>
    <property type="molecule type" value="Genomic_DNA"/>
</dbReference>
<evidence type="ECO:0000256" key="9">
    <source>
        <dbReference type="SAM" id="SignalP"/>
    </source>
</evidence>
<name>A0A8S4S6T7_9NEOP</name>
<evidence type="ECO:0000313" key="14">
    <source>
        <dbReference type="Proteomes" id="UP000838756"/>
    </source>
</evidence>
<dbReference type="SUPFAM" id="SSF54403">
    <property type="entry name" value="Cystatin/monellin"/>
    <property type="match status" value="5"/>
</dbReference>
<keyword evidence="5" id="KW-0788">Thiol protease</keyword>